<name>A0A9P4Y330_CRYP1</name>
<dbReference type="AlphaFoldDB" id="A0A9P4Y330"/>
<accession>A0A9P4Y330</accession>
<protein>
    <submittedName>
        <fullName evidence="2">Uncharacterized protein</fullName>
    </submittedName>
</protein>
<evidence type="ECO:0000256" key="1">
    <source>
        <dbReference type="SAM" id="SignalP"/>
    </source>
</evidence>
<keyword evidence="1" id="KW-0732">Signal</keyword>
<comment type="caution">
    <text evidence="2">The sequence shown here is derived from an EMBL/GenBank/DDBJ whole genome shotgun (WGS) entry which is preliminary data.</text>
</comment>
<reference evidence="2" key="1">
    <citation type="journal article" date="2020" name="Phytopathology">
        <title>Genome sequence of the chestnut blight fungus Cryphonectria parasitica EP155: A fundamental resource for an archetypical invasive plant pathogen.</title>
        <authorList>
            <person name="Crouch J.A."/>
            <person name="Dawe A."/>
            <person name="Aerts A."/>
            <person name="Barry K."/>
            <person name="Churchill A.C.L."/>
            <person name="Grimwood J."/>
            <person name="Hillman B."/>
            <person name="Milgroom M.G."/>
            <person name="Pangilinan J."/>
            <person name="Smith M."/>
            <person name="Salamov A."/>
            <person name="Schmutz J."/>
            <person name="Yadav J."/>
            <person name="Grigoriev I.V."/>
            <person name="Nuss D."/>
        </authorList>
    </citation>
    <scope>NUCLEOTIDE SEQUENCE</scope>
    <source>
        <strain evidence="2">EP155</strain>
    </source>
</reference>
<dbReference type="GeneID" id="63840462"/>
<dbReference type="RefSeq" id="XP_040776682.1">
    <property type="nucleotide sequence ID" value="XM_040923333.1"/>
</dbReference>
<feature type="chain" id="PRO_5040303907" evidence="1">
    <location>
        <begin position="19"/>
        <end position="221"/>
    </location>
</feature>
<sequence length="221" mass="23782">MYKCTAILLLSCLRLSRAKFINHRQRLTPPPECDVIPVWEVTTFEWFNSSHNLDCADESNVPNVCINSTASGQAIPCDSNAGPCLECGLEACLVGLPLQPAGYGPPDNITIGIASTYPWYSSCAETNPQAIRRWEVGDGIVFCGGVAYYVNFIGDSNSAVGPGHIDFDPITSWDCTNGSTITASGSVDFEIACTRDAYNNATCVIPANKTVIIPILSYTID</sequence>
<evidence type="ECO:0000313" key="3">
    <source>
        <dbReference type="Proteomes" id="UP000803844"/>
    </source>
</evidence>
<gene>
    <name evidence="2" type="ORF">M406DRAFT_356027</name>
</gene>
<keyword evidence="3" id="KW-1185">Reference proteome</keyword>
<proteinExistence type="predicted"/>
<dbReference type="Proteomes" id="UP000803844">
    <property type="component" value="Unassembled WGS sequence"/>
</dbReference>
<feature type="signal peptide" evidence="1">
    <location>
        <begin position="1"/>
        <end position="18"/>
    </location>
</feature>
<evidence type="ECO:0000313" key="2">
    <source>
        <dbReference type="EMBL" id="KAF3765721.1"/>
    </source>
</evidence>
<dbReference type="EMBL" id="MU032347">
    <property type="protein sequence ID" value="KAF3765721.1"/>
    <property type="molecule type" value="Genomic_DNA"/>
</dbReference>
<dbReference type="OrthoDB" id="3556996at2759"/>
<organism evidence="2 3">
    <name type="scientific">Cryphonectria parasitica (strain ATCC 38755 / EP155)</name>
    <dbReference type="NCBI Taxonomy" id="660469"/>
    <lineage>
        <taxon>Eukaryota</taxon>
        <taxon>Fungi</taxon>
        <taxon>Dikarya</taxon>
        <taxon>Ascomycota</taxon>
        <taxon>Pezizomycotina</taxon>
        <taxon>Sordariomycetes</taxon>
        <taxon>Sordariomycetidae</taxon>
        <taxon>Diaporthales</taxon>
        <taxon>Cryphonectriaceae</taxon>
        <taxon>Cryphonectria-Endothia species complex</taxon>
        <taxon>Cryphonectria</taxon>
    </lineage>
</organism>